<feature type="transmembrane region" description="Helical" evidence="1">
    <location>
        <begin position="123"/>
        <end position="145"/>
    </location>
</feature>
<accession>A0A6G6WBE1</accession>
<keyword evidence="1" id="KW-0472">Membrane</keyword>
<dbReference type="AlphaFoldDB" id="A0A6G6WBE1"/>
<feature type="transmembrane region" description="Helical" evidence="1">
    <location>
        <begin position="294"/>
        <end position="313"/>
    </location>
</feature>
<proteinExistence type="predicted"/>
<keyword evidence="1" id="KW-0812">Transmembrane</keyword>
<keyword evidence="3" id="KW-1185">Reference proteome</keyword>
<feature type="transmembrane region" description="Helical" evidence="1">
    <location>
        <begin position="259"/>
        <end position="282"/>
    </location>
</feature>
<evidence type="ECO:0000313" key="3">
    <source>
        <dbReference type="Proteomes" id="UP000502996"/>
    </source>
</evidence>
<feature type="transmembrane region" description="Helical" evidence="1">
    <location>
        <begin position="396"/>
        <end position="416"/>
    </location>
</feature>
<dbReference type="KEGG" id="nano:G5V58_07530"/>
<feature type="transmembrane region" description="Helical" evidence="1">
    <location>
        <begin position="180"/>
        <end position="208"/>
    </location>
</feature>
<dbReference type="Proteomes" id="UP000502996">
    <property type="component" value="Chromosome"/>
</dbReference>
<sequence length="608" mass="66795">MSDAPAPPGATRGRRRPSRLVVAGLALVVAQLVFRAWALHGSWFYFDDLAFMSRAMNQPLDAHYLLESYGGHLMPGGFLVAYGLTEVAAFSWGWWAALLLLMQAVAGVGMLRLLLSMFGPRPFVLVLLAGYLSYVFTLSAGIWFAAGINQLPMQIALTFGLHAHLAYLRHRRVRSLVTCLLWTAFGLVFYEKTLLLFGVYALVTLGWFSHGRTPERLRHVWDTYRPAVIAYAAVGAAYLAAYVEWGLDFSPGDSNAQPWSPIALNLVGLAFSTGVIGGPFRWEPLAVGSFADPSQIAMALSWAAVLGVAIYAYRTRTRTKRAWSLLGFTLFCDVVLLASARANIVGPDIAREYRYQTESAALFVLGLGLAFLPLVGATENGGLREGVPLTYERPRFVALVALAVVAAATYSSVRYVDLWQDRNHTRSYFDTVEQQLRATDAATGTRVPLVDVGIPQTLLWAYRYPENTYSHLFRPLSRWTSYPDQAVDDLYLFDDTGELTPVDVPPTRSARETTGCGYRLDDEQTSVPLDGPVFGDGWWIRVDYEADAPTPVTVTAGDLSHDLDLPAGEHTLFVTGEGEFRSVSFAGYDADAEVCIGSLRLGLPEAGQ</sequence>
<evidence type="ECO:0000256" key="1">
    <source>
        <dbReference type="SAM" id="Phobius"/>
    </source>
</evidence>
<feature type="transmembrane region" description="Helical" evidence="1">
    <location>
        <begin position="360"/>
        <end position="376"/>
    </location>
</feature>
<gene>
    <name evidence="2" type="ORF">G5V58_07530</name>
</gene>
<reference evidence="2 3" key="1">
    <citation type="submission" date="2020-02" db="EMBL/GenBank/DDBJ databases">
        <title>Full genome sequence of Nocardioides sp. R-3366.</title>
        <authorList>
            <person name="Im W.-T."/>
        </authorList>
    </citation>
    <scope>NUCLEOTIDE SEQUENCE [LARGE SCALE GENOMIC DNA]</scope>
    <source>
        <strain evidence="2 3">R-3366</strain>
    </source>
</reference>
<feature type="transmembrane region" description="Helical" evidence="1">
    <location>
        <begin position="322"/>
        <end position="340"/>
    </location>
</feature>
<keyword evidence="1" id="KW-1133">Transmembrane helix</keyword>
<name>A0A6G6WBE1_9ACTN</name>
<dbReference type="EMBL" id="CP049257">
    <property type="protein sequence ID" value="QIG42648.1"/>
    <property type="molecule type" value="Genomic_DNA"/>
</dbReference>
<dbReference type="RefSeq" id="WP_165230577.1">
    <property type="nucleotide sequence ID" value="NZ_CP049257.1"/>
</dbReference>
<feature type="transmembrane region" description="Helical" evidence="1">
    <location>
        <begin position="20"/>
        <end position="46"/>
    </location>
</feature>
<feature type="transmembrane region" description="Helical" evidence="1">
    <location>
        <begin position="228"/>
        <end position="247"/>
    </location>
</feature>
<feature type="transmembrane region" description="Helical" evidence="1">
    <location>
        <begin position="92"/>
        <end position="111"/>
    </location>
</feature>
<organism evidence="2 3">
    <name type="scientific">Nocardioides anomalus</name>
    <dbReference type="NCBI Taxonomy" id="2712223"/>
    <lineage>
        <taxon>Bacteria</taxon>
        <taxon>Bacillati</taxon>
        <taxon>Actinomycetota</taxon>
        <taxon>Actinomycetes</taxon>
        <taxon>Propionibacteriales</taxon>
        <taxon>Nocardioidaceae</taxon>
        <taxon>Nocardioides</taxon>
    </lineage>
</organism>
<feature type="transmembrane region" description="Helical" evidence="1">
    <location>
        <begin position="151"/>
        <end position="168"/>
    </location>
</feature>
<evidence type="ECO:0000313" key="2">
    <source>
        <dbReference type="EMBL" id="QIG42648.1"/>
    </source>
</evidence>
<protein>
    <recommendedName>
        <fullName evidence="4">YfhO family protein</fullName>
    </recommendedName>
</protein>
<evidence type="ECO:0008006" key="4">
    <source>
        <dbReference type="Google" id="ProtNLM"/>
    </source>
</evidence>